<feature type="transmembrane region" description="Helical" evidence="7">
    <location>
        <begin position="728"/>
        <end position="749"/>
    </location>
</feature>
<dbReference type="InterPro" id="IPR051328">
    <property type="entry name" value="T7SS_ABC-Transporter"/>
</dbReference>
<dbReference type="EMBL" id="QXGJ01000014">
    <property type="protein sequence ID" value="RSX49486.1"/>
    <property type="molecule type" value="Genomic_DNA"/>
</dbReference>
<feature type="transmembrane region" description="Helical" evidence="7">
    <location>
        <begin position="572"/>
        <end position="593"/>
    </location>
</feature>
<evidence type="ECO:0000256" key="7">
    <source>
        <dbReference type="SAM" id="Phobius"/>
    </source>
</evidence>
<dbReference type="InterPro" id="IPR017501">
    <property type="entry name" value="Phage_infect_YhgE_C"/>
</dbReference>
<feature type="transmembrane region" description="Helical" evidence="7">
    <location>
        <begin position="59"/>
        <end position="82"/>
    </location>
</feature>
<feature type="coiled-coil region" evidence="5">
    <location>
        <begin position="383"/>
        <end position="445"/>
    </location>
</feature>
<feature type="region of interest" description="Disordered" evidence="6">
    <location>
        <begin position="1"/>
        <end position="39"/>
    </location>
</feature>
<evidence type="ECO:0000313" key="10">
    <source>
        <dbReference type="Proteomes" id="UP000288607"/>
    </source>
</evidence>
<proteinExistence type="predicted"/>
<feature type="transmembrane region" description="Helical" evidence="7">
    <location>
        <begin position="614"/>
        <end position="638"/>
    </location>
</feature>
<dbReference type="NCBIfam" id="TIGR03061">
    <property type="entry name" value="pip_yhgE_Nterm"/>
    <property type="match status" value="1"/>
</dbReference>
<sequence>MTRNSTPRTTHTSGTPRESSASHASGTSRGKRGPATPAYSPIRSLKNIGRIVVGDLRRLFGNITAITMVIGLVAIPSLFAWFNVSANWDPFGNTGNLKFAVANNDEGYRSDLVPVKVNVGENVISALRANDQLDWVFTSREEAIEGTKSGEYYAAVVIPKSFSRDMMTVFSPDVKHASLTYYSNEKKNPLAPKVTSQGADAVQAQVNQVFDTTISTVGLTIASELVDALDSDSATTLVGNLNTNIAQTAGRLNATADNLDQYGEVITSAQSLIDSSSDLVGKASDSAKAAQTATDQAKQGVSSVSDALNSSAQSVSDALGQSADSYKNAADDIDTAMAAIGTQGADTSRQLHALADKLDEQISSYQTLRNNLAALNPQTDAGRQALERTLADLDDSIAKQQSVRDALNNTADNVDKGMANADQARTDAKAKAQAARTAMDQASRDFDSGLKKKLDGMASAVSSAYDDGTEAATRLQSTVDDLSGSADSIASNMTAAHDKITAAAQTLRDSSDKMTALHDKIQKALDSDDMQAVKTALGDDPATLAASMVSPAGVNRHAVFTVENFGSAMAPMYTALAMWLGALLMSLAILTQVSRERMDTLDRPRPHELYLGRFGVFAFVALLQSTVTCLGELAYLRIQCDHPMLFMLTGWTTSLVFAFIVYTLVVSFGNPGKALCVLIMVMQITGAGGAFPVAMLPEFFQNVHPFLPATHAVDAFRSAIAGIYGNDYWISMGRLLAFVLPMLLLGLVLRKPLISFNAKSIATLGKTKVLG</sequence>
<dbReference type="OrthoDB" id="9811483at2"/>
<keyword evidence="3 7" id="KW-1133">Transmembrane helix</keyword>
<dbReference type="RefSeq" id="WP_126030849.1">
    <property type="nucleotide sequence ID" value="NZ_QXGJ01000014.1"/>
</dbReference>
<name>A0A430F9I4_9BIFI</name>
<evidence type="ECO:0000256" key="6">
    <source>
        <dbReference type="SAM" id="MobiDB-lite"/>
    </source>
</evidence>
<accession>A0A430F9I4</accession>
<reference evidence="9 10" key="1">
    <citation type="submission" date="2018-09" db="EMBL/GenBank/DDBJ databases">
        <title>Characterization of the phylogenetic diversity of five novel species belonging to the genus Bifidobacterium.</title>
        <authorList>
            <person name="Lugli G.A."/>
            <person name="Duranti S."/>
            <person name="Milani C."/>
        </authorList>
    </citation>
    <scope>NUCLEOTIDE SEQUENCE [LARGE SCALE GENOMIC DNA]</scope>
    <source>
        <strain evidence="9 10">2028B</strain>
    </source>
</reference>
<dbReference type="Gene3D" id="3.40.1710.10">
    <property type="entry name" value="abc type-2 transporter like domain"/>
    <property type="match status" value="1"/>
</dbReference>
<evidence type="ECO:0000256" key="3">
    <source>
        <dbReference type="ARBA" id="ARBA00022989"/>
    </source>
</evidence>
<evidence type="ECO:0000256" key="2">
    <source>
        <dbReference type="ARBA" id="ARBA00022692"/>
    </source>
</evidence>
<dbReference type="AlphaFoldDB" id="A0A430F9I4"/>
<organism evidence="9 10">
    <name type="scientific">Bifidobacterium callimiconis</name>
    <dbReference type="NCBI Taxonomy" id="2306973"/>
    <lineage>
        <taxon>Bacteria</taxon>
        <taxon>Bacillati</taxon>
        <taxon>Actinomycetota</taxon>
        <taxon>Actinomycetes</taxon>
        <taxon>Bifidobacteriales</taxon>
        <taxon>Bifidobacteriaceae</taxon>
        <taxon>Bifidobacterium</taxon>
    </lineage>
</organism>
<feature type="transmembrane region" description="Helical" evidence="7">
    <location>
        <begin position="644"/>
        <end position="668"/>
    </location>
</feature>
<keyword evidence="4 7" id="KW-0472">Membrane</keyword>
<evidence type="ECO:0000256" key="1">
    <source>
        <dbReference type="ARBA" id="ARBA00004141"/>
    </source>
</evidence>
<keyword evidence="10" id="KW-1185">Reference proteome</keyword>
<dbReference type="InterPro" id="IPR013525">
    <property type="entry name" value="ABC2_TM"/>
</dbReference>
<evidence type="ECO:0000259" key="8">
    <source>
        <dbReference type="Pfam" id="PF12698"/>
    </source>
</evidence>
<evidence type="ECO:0000256" key="5">
    <source>
        <dbReference type="SAM" id="Coils"/>
    </source>
</evidence>
<feature type="domain" description="ABC-2 type transporter transmembrane" evidence="8">
    <location>
        <begin position="70"/>
        <end position="221"/>
    </location>
</feature>
<dbReference type="Proteomes" id="UP000288607">
    <property type="component" value="Unassembled WGS sequence"/>
</dbReference>
<dbReference type="Pfam" id="PF12698">
    <property type="entry name" value="ABC2_membrane_3"/>
    <property type="match status" value="2"/>
</dbReference>
<dbReference type="PANTHER" id="PTHR43077">
    <property type="entry name" value="TRANSPORT PERMEASE YVFS-RELATED"/>
    <property type="match status" value="1"/>
</dbReference>
<comment type="caution">
    <text evidence="9">The sequence shown here is derived from an EMBL/GenBank/DDBJ whole genome shotgun (WGS) entry which is preliminary data.</text>
</comment>
<protein>
    <submittedName>
        <fullName evidence="9">Phage infection protein</fullName>
    </submittedName>
</protein>
<keyword evidence="2 7" id="KW-0812">Transmembrane</keyword>
<dbReference type="NCBIfam" id="TIGR03062">
    <property type="entry name" value="pip_yhgE_Cterm"/>
    <property type="match status" value="1"/>
</dbReference>
<dbReference type="GO" id="GO:0140359">
    <property type="term" value="F:ABC-type transporter activity"/>
    <property type="evidence" value="ECO:0007669"/>
    <property type="project" value="InterPro"/>
</dbReference>
<dbReference type="GO" id="GO:0016020">
    <property type="term" value="C:membrane"/>
    <property type="evidence" value="ECO:0007669"/>
    <property type="project" value="UniProtKB-SubCell"/>
</dbReference>
<feature type="transmembrane region" description="Helical" evidence="7">
    <location>
        <begin position="675"/>
        <end position="696"/>
    </location>
</feature>
<keyword evidence="5" id="KW-0175">Coiled coil</keyword>
<dbReference type="Gene3D" id="1.20.120.20">
    <property type="entry name" value="Apolipoprotein"/>
    <property type="match status" value="1"/>
</dbReference>
<evidence type="ECO:0000256" key="4">
    <source>
        <dbReference type="ARBA" id="ARBA00023136"/>
    </source>
</evidence>
<feature type="domain" description="ABC-2 type transporter transmembrane" evidence="8">
    <location>
        <begin position="442"/>
        <end position="747"/>
    </location>
</feature>
<evidence type="ECO:0000313" key="9">
    <source>
        <dbReference type="EMBL" id="RSX49486.1"/>
    </source>
</evidence>
<comment type="subcellular location">
    <subcellularLocation>
        <location evidence="1">Membrane</location>
        <topology evidence="1">Multi-pass membrane protein</topology>
    </subcellularLocation>
</comment>
<feature type="compositionally biased region" description="Polar residues" evidence="6">
    <location>
        <begin position="1"/>
        <end position="28"/>
    </location>
</feature>
<gene>
    <name evidence="9" type="ORF">D2E23_2074</name>
</gene>
<dbReference type="InterPro" id="IPR017500">
    <property type="entry name" value="Phage_infect_YhgE_N"/>
</dbReference>
<dbReference type="PANTHER" id="PTHR43077:SF5">
    <property type="entry name" value="PHAGE INFECTION PROTEIN"/>
    <property type="match status" value="1"/>
</dbReference>